<gene>
    <name evidence="1" type="ORF">SDC9_196226</name>
</gene>
<accession>A0A645ICH7</accession>
<proteinExistence type="predicted"/>
<comment type="caution">
    <text evidence="1">The sequence shown here is derived from an EMBL/GenBank/DDBJ whole genome shotgun (WGS) entry which is preliminary data.</text>
</comment>
<dbReference type="EMBL" id="VSSQ01111108">
    <property type="protein sequence ID" value="MPN48616.1"/>
    <property type="molecule type" value="Genomic_DNA"/>
</dbReference>
<sequence length="158" mass="18643">MVEVFCKRENEIIEWARKSYHDHWDPEEKDEGKGDKNSIKVHKAWQKECLSLPSFECEKKVAKISQKFDVFDSISSTVYELKTSGNNSDHEFYKDLFKVLVHNKNSEQKIKRFIFLTEQKGIKALRRKMPHEIKVMLEQDFSIRLVSLDSDKTGMNAE</sequence>
<protein>
    <submittedName>
        <fullName evidence="1">Uncharacterized protein</fullName>
    </submittedName>
</protein>
<name>A0A645ICH7_9ZZZZ</name>
<reference evidence="1" key="1">
    <citation type="submission" date="2019-08" db="EMBL/GenBank/DDBJ databases">
        <authorList>
            <person name="Kucharzyk K."/>
            <person name="Murdoch R.W."/>
            <person name="Higgins S."/>
            <person name="Loffler F."/>
        </authorList>
    </citation>
    <scope>NUCLEOTIDE SEQUENCE</scope>
</reference>
<organism evidence="1">
    <name type="scientific">bioreactor metagenome</name>
    <dbReference type="NCBI Taxonomy" id="1076179"/>
    <lineage>
        <taxon>unclassified sequences</taxon>
        <taxon>metagenomes</taxon>
        <taxon>ecological metagenomes</taxon>
    </lineage>
</organism>
<evidence type="ECO:0000313" key="1">
    <source>
        <dbReference type="EMBL" id="MPN48616.1"/>
    </source>
</evidence>
<dbReference type="AlphaFoldDB" id="A0A645ICH7"/>